<dbReference type="InterPro" id="IPR003770">
    <property type="entry name" value="MLTG-like"/>
</dbReference>
<dbReference type="Proteomes" id="UP000230447">
    <property type="component" value="Unassembled WGS sequence"/>
</dbReference>
<dbReference type="Pfam" id="PF02618">
    <property type="entry name" value="YceG"/>
    <property type="match status" value="1"/>
</dbReference>
<dbReference type="GO" id="GO:0008932">
    <property type="term" value="F:lytic endotransglycosylase activity"/>
    <property type="evidence" value="ECO:0007669"/>
    <property type="project" value="UniProtKB-UniRule"/>
</dbReference>
<sequence length="348" mass="39663">MILKRKNRTKKGMNSLKFAFSLLGFFILTLSVWFLGNIFLLQGDEVEDVIFSVKEGDGLSRVSFALEKEGLIASKTAFALWGLISNKQRCLMAGDYELSPEMTSFNILKYLTTPGQAKKVLIFEGWSTEDIAQHFAEKEMFFQDDFLNTCSDKGVAFFKDEFPFLANLPKESTLEGFLFPDSYELSKLDSPQRVVRKMLLNFQAKVLENEKVNIEKQLESKEITLFEALTMASLIEKEVKSYQDKQIVSGILWKRLRNGWPLQVDATLVYLTGKVALNSHKEIDSLYNTYKNKGLPPGPICNPGLESILAALNPETSAYWYYLSTKTGQIIFSKTLDEHNINRGKYLR</sequence>
<keyword evidence="3 7" id="KW-1133">Transmembrane helix</keyword>
<dbReference type="GO" id="GO:0071555">
    <property type="term" value="P:cell wall organization"/>
    <property type="evidence" value="ECO:0007669"/>
    <property type="project" value="UniProtKB-KW"/>
</dbReference>
<evidence type="ECO:0000256" key="1">
    <source>
        <dbReference type="ARBA" id="ARBA00022475"/>
    </source>
</evidence>
<evidence type="ECO:0000256" key="6">
    <source>
        <dbReference type="ARBA" id="ARBA00023316"/>
    </source>
</evidence>
<dbReference type="AlphaFoldDB" id="A0A2G9ZFX0"/>
<reference evidence="8 9" key="1">
    <citation type="submission" date="2017-09" db="EMBL/GenBank/DDBJ databases">
        <title>Depth-based differentiation of microbial function through sediment-hosted aquifers and enrichment of novel symbionts in the deep terrestrial subsurface.</title>
        <authorList>
            <person name="Probst A.J."/>
            <person name="Ladd B."/>
            <person name="Jarett J.K."/>
            <person name="Geller-Mcgrath D.E."/>
            <person name="Sieber C.M."/>
            <person name="Emerson J.B."/>
            <person name="Anantharaman K."/>
            <person name="Thomas B.C."/>
            <person name="Malmstrom R."/>
            <person name="Stieglmeier M."/>
            <person name="Klingl A."/>
            <person name="Woyke T."/>
            <person name="Ryan C.M."/>
            <person name="Banfield J.F."/>
        </authorList>
    </citation>
    <scope>NUCLEOTIDE SEQUENCE [LARGE SCALE GENOMIC DNA]</scope>
    <source>
        <strain evidence="8">CG23_combo_of_CG06-09_8_20_14_all_37_87_8</strain>
    </source>
</reference>
<comment type="function">
    <text evidence="7">Functions as a peptidoglycan terminase that cleaves nascent peptidoglycan strands endolytically to terminate their elongation.</text>
</comment>
<dbReference type="PANTHER" id="PTHR30518:SF2">
    <property type="entry name" value="ENDOLYTIC MUREIN TRANSGLYCOSYLASE"/>
    <property type="match status" value="1"/>
</dbReference>
<gene>
    <name evidence="7" type="primary">mltG</name>
    <name evidence="8" type="ORF">COX24_00150</name>
</gene>
<keyword evidence="1 7" id="KW-1003">Cell membrane</keyword>
<dbReference type="GO" id="GO:0009252">
    <property type="term" value="P:peptidoglycan biosynthetic process"/>
    <property type="evidence" value="ECO:0007669"/>
    <property type="project" value="UniProtKB-UniRule"/>
</dbReference>
<dbReference type="NCBIfam" id="TIGR00247">
    <property type="entry name" value="endolytic transglycosylase MltG"/>
    <property type="match status" value="1"/>
</dbReference>
<accession>A0A2G9ZFX0</accession>
<evidence type="ECO:0000256" key="2">
    <source>
        <dbReference type="ARBA" id="ARBA00022692"/>
    </source>
</evidence>
<evidence type="ECO:0000256" key="7">
    <source>
        <dbReference type="HAMAP-Rule" id="MF_02065"/>
    </source>
</evidence>
<keyword evidence="4 7" id="KW-0472">Membrane</keyword>
<feature type="site" description="Important for catalytic activity" evidence="7">
    <location>
        <position position="238"/>
    </location>
</feature>
<comment type="caution">
    <text evidence="8">The sequence shown here is derived from an EMBL/GenBank/DDBJ whole genome shotgun (WGS) entry which is preliminary data.</text>
</comment>
<comment type="catalytic activity">
    <reaction evidence="7">
        <text>a peptidoglycan chain = a peptidoglycan chain with N-acetyl-1,6-anhydromuramyl-[peptide] at the reducing end + a peptidoglycan chain with N-acetylglucosamine at the non-reducing end.</text>
        <dbReference type="EC" id="4.2.2.29"/>
    </reaction>
</comment>
<protein>
    <recommendedName>
        <fullName evidence="7">Endolytic murein transglycosylase</fullName>
        <ecNumber evidence="7">4.2.2.29</ecNumber>
    </recommendedName>
    <alternativeName>
        <fullName evidence="7">Peptidoglycan lytic transglycosylase</fullName>
    </alternativeName>
    <alternativeName>
        <fullName evidence="7">Peptidoglycan polymerization terminase</fullName>
    </alternativeName>
</protein>
<keyword evidence="5 7" id="KW-0456">Lyase</keyword>
<keyword evidence="2 7" id="KW-0812">Transmembrane</keyword>
<organism evidence="8 9">
    <name type="scientific">bacterium (Candidatus Gribaldobacteria) CG23_combo_of_CG06-09_8_20_14_all_37_87_8</name>
    <dbReference type="NCBI Taxonomy" id="2014278"/>
    <lineage>
        <taxon>Bacteria</taxon>
        <taxon>Candidatus Gribaldobacteria</taxon>
    </lineage>
</organism>
<dbReference type="Gene3D" id="3.30.1490.480">
    <property type="entry name" value="Endolytic murein transglycosylase"/>
    <property type="match status" value="1"/>
</dbReference>
<evidence type="ECO:0000313" key="8">
    <source>
        <dbReference type="EMBL" id="PIP32073.1"/>
    </source>
</evidence>
<evidence type="ECO:0000313" key="9">
    <source>
        <dbReference type="Proteomes" id="UP000230447"/>
    </source>
</evidence>
<dbReference type="GO" id="GO:0005886">
    <property type="term" value="C:plasma membrane"/>
    <property type="evidence" value="ECO:0007669"/>
    <property type="project" value="UniProtKB-UniRule"/>
</dbReference>
<dbReference type="CDD" id="cd08010">
    <property type="entry name" value="MltG_like"/>
    <property type="match status" value="1"/>
</dbReference>
<name>A0A2G9ZFX0_9BACT</name>
<proteinExistence type="inferred from homology"/>
<keyword evidence="6 7" id="KW-0961">Cell wall biogenesis/degradation</keyword>
<evidence type="ECO:0000256" key="5">
    <source>
        <dbReference type="ARBA" id="ARBA00023239"/>
    </source>
</evidence>
<dbReference type="EC" id="4.2.2.29" evidence="7"/>
<dbReference type="HAMAP" id="MF_02065">
    <property type="entry name" value="MltG"/>
    <property type="match status" value="1"/>
</dbReference>
<dbReference type="PANTHER" id="PTHR30518">
    <property type="entry name" value="ENDOLYTIC MUREIN TRANSGLYCOSYLASE"/>
    <property type="match status" value="1"/>
</dbReference>
<dbReference type="EMBL" id="PCSB01000004">
    <property type="protein sequence ID" value="PIP32073.1"/>
    <property type="molecule type" value="Genomic_DNA"/>
</dbReference>
<evidence type="ECO:0000256" key="4">
    <source>
        <dbReference type="ARBA" id="ARBA00023136"/>
    </source>
</evidence>
<comment type="similarity">
    <text evidence="7">Belongs to the transglycosylase MltG family.</text>
</comment>
<evidence type="ECO:0000256" key="3">
    <source>
        <dbReference type="ARBA" id="ARBA00022989"/>
    </source>
</evidence>